<evidence type="ECO:0000313" key="2">
    <source>
        <dbReference type="EMBL" id="KAK9279045.1"/>
    </source>
</evidence>
<dbReference type="PANTHER" id="PTHR33472">
    <property type="entry name" value="OS01G0106600 PROTEIN"/>
    <property type="match status" value="1"/>
</dbReference>
<keyword evidence="3" id="KW-1185">Reference proteome</keyword>
<dbReference type="AlphaFoldDB" id="A0AAP0RJZ9"/>
<dbReference type="Proteomes" id="UP001415857">
    <property type="component" value="Unassembled WGS sequence"/>
</dbReference>
<reference evidence="2 3" key="1">
    <citation type="journal article" date="2024" name="Plant J.">
        <title>Genome sequences and population genomics reveal climatic adaptation and genomic divergence between two closely related sweetgum species.</title>
        <authorList>
            <person name="Xu W.Q."/>
            <person name="Ren C.Q."/>
            <person name="Zhang X.Y."/>
            <person name="Comes H.P."/>
            <person name="Liu X.H."/>
            <person name="Li Y.G."/>
            <person name="Kettle C.J."/>
            <person name="Jalonen R."/>
            <person name="Gaisberger H."/>
            <person name="Ma Y.Z."/>
            <person name="Qiu Y.X."/>
        </authorList>
    </citation>
    <scope>NUCLEOTIDE SEQUENCE [LARGE SCALE GENOMIC DNA]</scope>
    <source>
        <strain evidence="2">Hangzhou</strain>
    </source>
</reference>
<protein>
    <submittedName>
        <fullName evidence="2">Uncharacterized protein</fullName>
    </submittedName>
</protein>
<sequence>MANQPPPMARPLFRLASLTRPAPATTPEVQPQPSPPAPQPRPPFARPPFTMPLRPPTAQPQLTQPQEPAAPPPTPSVSIAPPRLAVPPPSAATSLLAAPNASSSSTMALVTASSTLPSSPKPLISPSSSSLPTSQSPKAAPSSSLPTSSTPKAATSVTTTTATTGDHVPTPTASPKIMKPSAQTLPQSPKIKPFAPPQSPLTLPPSQLKSEAEPEFKIPLEAEQKKVLVQKMTIEKPKATLNRDSQSNVGDTWNPIITNNERHEVKKDIENREKGTDKKFSDYEKVGMRVTTIAGKNKGALMELGHLHMKHDIEGNRHGLHQKNNPISKKDGNEWGSYSNGSNDEGTSKMTNKSQREMAMPSPPVRTYINSNVQGVNNSILYNSSFTHHDPGVHLVLPRKPTGGRGVHLKDHIN</sequence>
<evidence type="ECO:0000313" key="3">
    <source>
        <dbReference type="Proteomes" id="UP001415857"/>
    </source>
</evidence>
<feature type="region of interest" description="Disordered" evidence="1">
    <location>
        <begin position="1"/>
        <end position="202"/>
    </location>
</feature>
<feature type="region of interest" description="Disordered" evidence="1">
    <location>
        <begin position="316"/>
        <end position="354"/>
    </location>
</feature>
<feature type="compositionally biased region" description="Polar residues" evidence="1">
    <location>
        <begin position="336"/>
        <end position="353"/>
    </location>
</feature>
<evidence type="ECO:0000256" key="1">
    <source>
        <dbReference type="SAM" id="MobiDB-lite"/>
    </source>
</evidence>
<feature type="compositionally biased region" description="Low complexity" evidence="1">
    <location>
        <begin position="91"/>
        <end position="171"/>
    </location>
</feature>
<comment type="caution">
    <text evidence="2">The sequence shown here is derived from an EMBL/GenBank/DDBJ whole genome shotgun (WGS) entry which is preliminary data.</text>
</comment>
<proteinExistence type="predicted"/>
<organism evidence="2 3">
    <name type="scientific">Liquidambar formosana</name>
    <name type="common">Formosan gum</name>
    <dbReference type="NCBI Taxonomy" id="63359"/>
    <lineage>
        <taxon>Eukaryota</taxon>
        <taxon>Viridiplantae</taxon>
        <taxon>Streptophyta</taxon>
        <taxon>Embryophyta</taxon>
        <taxon>Tracheophyta</taxon>
        <taxon>Spermatophyta</taxon>
        <taxon>Magnoliopsida</taxon>
        <taxon>eudicotyledons</taxon>
        <taxon>Gunneridae</taxon>
        <taxon>Pentapetalae</taxon>
        <taxon>Saxifragales</taxon>
        <taxon>Altingiaceae</taxon>
        <taxon>Liquidambar</taxon>
    </lineage>
</organism>
<gene>
    <name evidence="2" type="ORF">L1049_012720</name>
</gene>
<name>A0AAP0RJZ9_LIQFO</name>
<dbReference type="PANTHER" id="PTHR33472:SF1">
    <property type="entry name" value="EXTENSIN-RELATED"/>
    <property type="match status" value="1"/>
</dbReference>
<accession>A0AAP0RJZ9</accession>
<feature type="compositionally biased region" description="Pro residues" evidence="1">
    <location>
        <begin position="30"/>
        <end position="58"/>
    </location>
</feature>
<dbReference type="EMBL" id="JBBPBK010000008">
    <property type="protein sequence ID" value="KAK9279045.1"/>
    <property type="molecule type" value="Genomic_DNA"/>
</dbReference>